<dbReference type="NCBIfam" id="TIGR00574">
    <property type="entry name" value="dnl1"/>
    <property type="match status" value="1"/>
</dbReference>
<evidence type="ECO:0000256" key="15">
    <source>
        <dbReference type="RuleBase" id="RU000617"/>
    </source>
</evidence>
<dbReference type="EC" id="6.5.1.1" evidence="14"/>
<comment type="caution">
    <text evidence="18">The sequence shown here is derived from an EMBL/GenBank/DDBJ whole genome shotgun (WGS) entry which is preliminary data.</text>
</comment>
<protein>
    <recommendedName>
        <fullName evidence="14">Probable DNA ligase</fullName>
        <ecNumber evidence="14">6.5.1.1</ecNumber>
    </recommendedName>
    <alternativeName>
        <fullName evidence="14">Polydeoxyribonucleotide synthase [ATP]</fullName>
    </alternativeName>
</protein>
<evidence type="ECO:0000256" key="4">
    <source>
        <dbReference type="ARBA" id="ARBA00022723"/>
    </source>
</evidence>
<keyword evidence="9 14" id="KW-0233">DNA recombination</keyword>
<keyword evidence="6 14" id="KW-0227">DNA damage</keyword>
<dbReference type="GO" id="GO:0005524">
    <property type="term" value="F:ATP binding"/>
    <property type="evidence" value="ECO:0007669"/>
    <property type="project" value="UniProtKB-UniRule"/>
</dbReference>
<comment type="similarity">
    <text evidence="14 16">Belongs to the ATP-dependent DNA ligase family.</text>
</comment>
<dbReference type="HAMAP" id="MF_00407">
    <property type="entry name" value="DNA_ligase"/>
    <property type="match status" value="1"/>
</dbReference>
<keyword evidence="2 14" id="KW-0132">Cell division</keyword>
<evidence type="ECO:0000256" key="13">
    <source>
        <dbReference type="ARBA" id="ARBA00054532"/>
    </source>
</evidence>
<name>A0A919IZA0_9ACTN</name>
<dbReference type="GO" id="GO:0006260">
    <property type="term" value="P:DNA replication"/>
    <property type="evidence" value="ECO:0007669"/>
    <property type="project" value="UniProtKB-UniRule"/>
</dbReference>
<evidence type="ECO:0000256" key="3">
    <source>
        <dbReference type="ARBA" id="ARBA00022705"/>
    </source>
</evidence>
<keyword evidence="11 14" id="KW-0131">Cell cycle</keyword>
<dbReference type="SUPFAM" id="SSF50249">
    <property type="entry name" value="Nucleic acid-binding proteins"/>
    <property type="match status" value="1"/>
</dbReference>
<feature type="binding site" evidence="14">
    <location>
        <position position="231"/>
    </location>
    <ligand>
        <name>ATP</name>
        <dbReference type="ChEBI" id="CHEBI:30616"/>
    </ligand>
</feature>
<evidence type="ECO:0000313" key="18">
    <source>
        <dbReference type="EMBL" id="GIE09489.1"/>
    </source>
</evidence>
<dbReference type="Pfam" id="PF04675">
    <property type="entry name" value="DNA_ligase_A_N"/>
    <property type="match status" value="1"/>
</dbReference>
<dbReference type="Pfam" id="PF01068">
    <property type="entry name" value="DNA_ligase_A_M"/>
    <property type="match status" value="1"/>
</dbReference>
<dbReference type="GO" id="GO:0003910">
    <property type="term" value="F:DNA ligase (ATP) activity"/>
    <property type="evidence" value="ECO:0007669"/>
    <property type="project" value="UniProtKB-UniRule"/>
</dbReference>
<evidence type="ECO:0000256" key="5">
    <source>
        <dbReference type="ARBA" id="ARBA00022741"/>
    </source>
</evidence>
<dbReference type="PROSITE" id="PS50160">
    <property type="entry name" value="DNA_LIGASE_A3"/>
    <property type="match status" value="1"/>
</dbReference>
<dbReference type="GO" id="GO:0006281">
    <property type="term" value="P:DNA repair"/>
    <property type="evidence" value="ECO:0007669"/>
    <property type="project" value="UniProtKB-UniRule"/>
</dbReference>
<evidence type="ECO:0000256" key="6">
    <source>
        <dbReference type="ARBA" id="ARBA00022763"/>
    </source>
</evidence>
<dbReference type="InterPro" id="IPR012308">
    <property type="entry name" value="DNA_ligase_ATP-dep_N"/>
</dbReference>
<dbReference type="Proteomes" id="UP000598174">
    <property type="component" value="Unassembled WGS sequence"/>
</dbReference>
<evidence type="ECO:0000256" key="2">
    <source>
        <dbReference type="ARBA" id="ARBA00022618"/>
    </source>
</evidence>
<feature type="binding site" evidence="14">
    <location>
        <position position="373"/>
    </location>
    <ligand>
        <name>ATP</name>
        <dbReference type="ChEBI" id="CHEBI:30616"/>
    </ligand>
</feature>
<evidence type="ECO:0000256" key="1">
    <source>
        <dbReference type="ARBA" id="ARBA00022598"/>
    </source>
</evidence>
<dbReference type="GO" id="GO:0051301">
    <property type="term" value="P:cell division"/>
    <property type="evidence" value="ECO:0007669"/>
    <property type="project" value="UniProtKB-KW"/>
</dbReference>
<dbReference type="PANTHER" id="PTHR45674:SF13">
    <property type="entry name" value="DNA LIGASE-RELATED"/>
    <property type="match status" value="1"/>
</dbReference>
<dbReference type="GO" id="GO:0046872">
    <property type="term" value="F:metal ion binding"/>
    <property type="evidence" value="ECO:0007669"/>
    <property type="project" value="UniProtKB-KW"/>
</dbReference>
<evidence type="ECO:0000256" key="16">
    <source>
        <dbReference type="RuleBase" id="RU004196"/>
    </source>
</evidence>
<sequence length="508" mass="53488">MRFLDLAATSAAVSATSGRKTKIELLADALRRLDPAEIAAGSAYLAGELPQRQTGVGYASLRDRPPAAAEPSLSVAAVDAAIAEISVVAGAGSQARRRELLGALFGAATADEQRLLIGLFSGELRQGAQAGLLADAIAKAAEVPLAVVRRALLLSGDLKQVAVAALTGGAAVLAEITLRVGTPLTPMLAQSAPDVGAALLATGAPAAVDVKLDGIRIQVHRSGDDVAVFTRSLDDITGRMPEVVEAVRRLPLREAVLDGEAMTLGPDGRPRPFQETSSRAATRGTVSAALVPYFFDLLHLDGTDLLDEPGRVRWQALADTLPAALLVGRTTVTTEEEAAAAFAAALAAGQEGVVMKALEAPYDVGRRGSAWVKVKPRHTLDLVVLGVEWGHGRRQGWLSNLHLGARDPETGGFVMLGKTFKGLTDELLRWQTARFQELATSDNGWVVEVRPEQVVEIAFDGVQTSPRYPGGVALRFARVLRYRDDKPAAEADTIDTVRSLRHAGGADS</sequence>
<dbReference type="SUPFAM" id="SSF56091">
    <property type="entry name" value="DNA ligase/mRNA capping enzyme, catalytic domain"/>
    <property type="match status" value="1"/>
</dbReference>
<feature type="active site" description="N6-AMP-lysine intermediate" evidence="14">
    <location>
        <position position="211"/>
    </location>
</feature>
<feature type="binding site" evidence="14">
    <location>
        <position position="260"/>
    </location>
    <ligand>
        <name>ATP</name>
        <dbReference type="ChEBI" id="CHEBI:30616"/>
    </ligand>
</feature>
<keyword evidence="8 14" id="KW-0460">Magnesium</keyword>
<evidence type="ECO:0000256" key="8">
    <source>
        <dbReference type="ARBA" id="ARBA00022842"/>
    </source>
</evidence>
<keyword evidence="1 14" id="KW-0436">Ligase</keyword>
<evidence type="ECO:0000313" key="19">
    <source>
        <dbReference type="Proteomes" id="UP000598174"/>
    </source>
</evidence>
<evidence type="ECO:0000256" key="9">
    <source>
        <dbReference type="ARBA" id="ARBA00023172"/>
    </source>
</evidence>
<dbReference type="Pfam" id="PF04679">
    <property type="entry name" value="DNA_ligase_A_C"/>
    <property type="match status" value="1"/>
</dbReference>
<evidence type="ECO:0000256" key="7">
    <source>
        <dbReference type="ARBA" id="ARBA00022840"/>
    </source>
</evidence>
<dbReference type="InterPro" id="IPR022865">
    <property type="entry name" value="DNA_ligae_ATP-dep_bac/arc"/>
</dbReference>
<evidence type="ECO:0000256" key="14">
    <source>
        <dbReference type="HAMAP-Rule" id="MF_00407"/>
    </source>
</evidence>
<keyword evidence="4 14" id="KW-0479">Metal-binding</keyword>
<dbReference type="GO" id="GO:0006310">
    <property type="term" value="P:DNA recombination"/>
    <property type="evidence" value="ECO:0007669"/>
    <property type="project" value="UniProtKB-UniRule"/>
</dbReference>
<dbReference type="EMBL" id="BOMM01000009">
    <property type="protein sequence ID" value="GIE09489.1"/>
    <property type="molecule type" value="Genomic_DNA"/>
</dbReference>
<dbReference type="NCBIfam" id="NF002868">
    <property type="entry name" value="PRK03180.1"/>
    <property type="match status" value="1"/>
</dbReference>
<dbReference type="Gene3D" id="1.10.3260.10">
    <property type="entry name" value="DNA ligase, ATP-dependent, N-terminal domain"/>
    <property type="match status" value="1"/>
</dbReference>
<comment type="cofactor">
    <cofactor evidence="14">
        <name>Mg(2+)</name>
        <dbReference type="ChEBI" id="CHEBI:18420"/>
    </cofactor>
</comment>
<dbReference type="InterPro" id="IPR012340">
    <property type="entry name" value="NA-bd_OB-fold"/>
</dbReference>
<dbReference type="Gene3D" id="2.40.50.140">
    <property type="entry name" value="Nucleic acid-binding proteins"/>
    <property type="match status" value="1"/>
</dbReference>
<dbReference type="AlphaFoldDB" id="A0A919IZA0"/>
<feature type="binding site" evidence="14">
    <location>
        <position position="209"/>
    </location>
    <ligand>
        <name>ATP</name>
        <dbReference type="ChEBI" id="CHEBI:30616"/>
    </ligand>
</feature>
<dbReference type="InterPro" id="IPR050191">
    <property type="entry name" value="ATP-dep_DNA_ligase"/>
</dbReference>
<dbReference type="PANTHER" id="PTHR45674">
    <property type="entry name" value="DNA LIGASE 1/3 FAMILY MEMBER"/>
    <property type="match status" value="1"/>
</dbReference>
<feature type="domain" description="ATP-dependent DNA ligase family profile" evidence="17">
    <location>
        <begin position="293"/>
        <end position="407"/>
    </location>
</feature>
<keyword evidence="10 14" id="KW-0234">DNA repair</keyword>
<evidence type="ECO:0000259" key="17">
    <source>
        <dbReference type="PROSITE" id="PS50160"/>
    </source>
</evidence>
<dbReference type="SUPFAM" id="SSF117018">
    <property type="entry name" value="ATP-dependent DNA ligase DNA-binding domain"/>
    <property type="match status" value="1"/>
</dbReference>
<comment type="catalytic activity">
    <reaction evidence="12 14 15">
        <text>ATP + (deoxyribonucleotide)n-3'-hydroxyl + 5'-phospho-(deoxyribonucleotide)m = (deoxyribonucleotide)n+m + AMP + diphosphate.</text>
        <dbReference type="EC" id="6.5.1.1"/>
    </reaction>
</comment>
<organism evidence="18 19">
    <name type="scientific">Paractinoplanes ferrugineus</name>
    <dbReference type="NCBI Taxonomy" id="113564"/>
    <lineage>
        <taxon>Bacteria</taxon>
        <taxon>Bacillati</taxon>
        <taxon>Actinomycetota</taxon>
        <taxon>Actinomycetes</taxon>
        <taxon>Micromonosporales</taxon>
        <taxon>Micromonosporaceae</taxon>
        <taxon>Paractinoplanes</taxon>
    </lineage>
</organism>
<accession>A0A919IZA0</accession>
<dbReference type="InterPro" id="IPR036599">
    <property type="entry name" value="DNA_ligase_N_sf"/>
</dbReference>
<keyword evidence="3 14" id="KW-0235">DNA replication</keyword>
<keyword evidence="5 14" id="KW-0547">Nucleotide-binding</keyword>
<dbReference type="RefSeq" id="WP_203816091.1">
    <property type="nucleotide sequence ID" value="NZ_BAAABP010000007.1"/>
</dbReference>
<gene>
    <name evidence="18" type="primary">ligB</name>
    <name evidence="14" type="synonym">lig</name>
    <name evidence="18" type="ORF">Afe05nite_13290</name>
</gene>
<evidence type="ECO:0000256" key="12">
    <source>
        <dbReference type="ARBA" id="ARBA00034003"/>
    </source>
</evidence>
<evidence type="ECO:0000256" key="10">
    <source>
        <dbReference type="ARBA" id="ARBA00023204"/>
    </source>
</evidence>
<dbReference type="CDD" id="cd07972">
    <property type="entry name" value="OBF_DNA_ligase_Arch_LigB"/>
    <property type="match status" value="1"/>
</dbReference>
<dbReference type="Gene3D" id="3.30.470.30">
    <property type="entry name" value="DNA ligase/mRNA capping enzyme"/>
    <property type="match status" value="1"/>
</dbReference>
<dbReference type="PROSITE" id="PS00697">
    <property type="entry name" value="DNA_LIGASE_A1"/>
    <property type="match status" value="1"/>
</dbReference>
<dbReference type="FunFam" id="2.40.50.140:FF:000163">
    <property type="entry name" value="Probable DNA ligase"/>
    <property type="match status" value="1"/>
</dbReference>
<keyword evidence="19" id="KW-1185">Reference proteome</keyword>
<dbReference type="InterPro" id="IPR012309">
    <property type="entry name" value="DNA_ligase_ATP-dep_C"/>
</dbReference>
<keyword evidence="7 14" id="KW-0067">ATP-binding</keyword>
<dbReference type="InterPro" id="IPR012310">
    <property type="entry name" value="DNA_ligase_ATP-dep_cent"/>
</dbReference>
<proteinExistence type="inferred from homology"/>
<comment type="function">
    <text evidence="13 14">DNA ligase that seals nicks in double-stranded DNA during DNA replication, DNA recombination and DNA repair.</text>
</comment>
<dbReference type="CDD" id="cd07901">
    <property type="entry name" value="Adenylation_DNA_ligase_Arch_LigB"/>
    <property type="match status" value="1"/>
</dbReference>
<feature type="binding site" evidence="14">
    <location>
        <position position="216"/>
    </location>
    <ligand>
        <name>ATP</name>
        <dbReference type="ChEBI" id="CHEBI:30616"/>
    </ligand>
</feature>
<dbReference type="GO" id="GO:0003677">
    <property type="term" value="F:DNA binding"/>
    <property type="evidence" value="ECO:0007669"/>
    <property type="project" value="InterPro"/>
</dbReference>
<feature type="binding site" evidence="14">
    <location>
        <position position="295"/>
    </location>
    <ligand>
        <name>ATP</name>
        <dbReference type="ChEBI" id="CHEBI:30616"/>
    </ligand>
</feature>
<dbReference type="GO" id="GO:0071897">
    <property type="term" value="P:DNA biosynthetic process"/>
    <property type="evidence" value="ECO:0007669"/>
    <property type="project" value="InterPro"/>
</dbReference>
<reference evidence="18" key="1">
    <citation type="submission" date="2021-01" db="EMBL/GenBank/DDBJ databases">
        <title>Whole genome shotgun sequence of Actinoplanes ferrugineus NBRC 15555.</title>
        <authorList>
            <person name="Komaki H."/>
            <person name="Tamura T."/>
        </authorList>
    </citation>
    <scope>NUCLEOTIDE SEQUENCE</scope>
    <source>
        <strain evidence="18">NBRC 15555</strain>
    </source>
</reference>
<evidence type="ECO:0000256" key="11">
    <source>
        <dbReference type="ARBA" id="ARBA00023306"/>
    </source>
</evidence>
<feature type="binding site" evidence="14">
    <location>
        <position position="367"/>
    </location>
    <ligand>
        <name>ATP</name>
        <dbReference type="ChEBI" id="CHEBI:30616"/>
    </ligand>
</feature>
<dbReference type="InterPro" id="IPR000977">
    <property type="entry name" value="DNA_ligase_ATP-dep"/>
</dbReference>
<dbReference type="InterPro" id="IPR016059">
    <property type="entry name" value="DNA_ligase_ATP-dep_CS"/>
</dbReference>